<dbReference type="Proteomes" id="UP000032900">
    <property type="component" value="Unassembled WGS sequence"/>
</dbReference>
<dbReference type="EMBL" id="BAZW01000015">
    <property type="protein sequence ID" value="GAO29926.1"/>
    <property type="molecule type" value="Genomic_DNA"/>
</dbReference>
<sequence>MTNDNVPKELIENFKNNQGVFFIGAGLSIAAGYPTWDGLIGELIAEAEKVTWIPREKTDEYKKLVGDSSKFLFLAEELRVELGSHFTKYMENRFQFTSHKHTQNHELIVKTASSLVVTINYDDLIEQAYNSVYKSYPNAFIYSQSREAANNFWKNRFFILKAHGDAKRDIDTLILSQKDYRKTLYREPGYRSLLQSIFTTKSIFFVGVSLNDPEFNQLLDFLHDSYHGGGPTHFLLIEKQKNMETLSRRYFDDFNIQTITYDNSRGDYSELTKVLEFLHLSAPRKESI</sequence>
<reference evidence="1 2" key="1">
    <citation type="journal article" date="2015" name="Microbes Environ.">
        <title>Distribution and evolution of nitrogen fixation genes in the phylum bacteroidetes.</title>
        <authorList>
            <person name="Inoue J."/>
            <person name="Oshima K."/>
            <person name="Suda W."/>
            <person name="Sakamoto M."/>
            <person name="Iino T."/>
            <person name="Noda S."/>
            <person name="Hongoh Y."/>
            <person name="Hattori M."/>
            <person name="Ohkuma M."/>
        </authorList>
    </citation>
    <scope>NUCLEOTIDE SEQUENCE [LARGE SCALE GENOMIC DNA]</scope>
    <source>
        <strain evidence="1">JCM 15548</strain>
    </source>
</reference>
<dbReference type="Pfam" id="PF13289">
    <property type="entry name" value="SIR2_2"/>
    <property type="match status" value="1"/>
</dbReference>
<dbReference type="SUPFAM" id="SSF52467">
    <property type="entry name" value="DHS-like NAD/FAD-binding domain"/>
    <property type="match status" value="1"/>
</dbReference>
<dbReference type="RefSeq" id="WP_062124564.1">
    <property type="nucleotide sequence ID" value="NZ_BAZW01000015.1"/>
</dbReference>
<comment type="caution">
    <text evidence="1">The sequence shown here is derived from an EMBL/GenBank/DDBJ whole genome shotgun (WGS) entry which is preliminary data.</text>
</comment>
<organism evidence="1 2">
    <name type="scientific">Geofilum rubicundum JCM 15548</name>
    <dbReference type="NCBI Taxonomy" id="1236989"/>
    <lineage>
        <taxon>Bacteria</taxon>
        <taxon>Pseudomonadati</taxon>
        <taxon>Bacteroidota</taxon>
        <taxon>Bacteroidia</taxon>
        <taxon>Marinilabiliales</taxon>
        <taxon>Marinilabiliaceae</taxon>
        <taxon>Geofilum</taxon>
    </lineage>
</organism>
<gene>
    <name evidence="1" type="ORF">JCM15548_12161</name>
</gene>
<evidence type="ECO:0000313" key="1">
    <source>
        <dbReference type="EMBL" id="GAO29926.1"/>
    </source>
</evidence>
<dbReference type="InterPro" id="IPR029035">
    <property type="entry name" value="DHS-like_NAD/FAD-binding_dom"/>
</dbReference>
<dbReference type="STRING" id="1236989.JCM15548_12161"/>
<evidence type="ECO:0000313" key="2">
    <source>
        <dbReference type="Proteomes" id="UP000032900"/>
    </source>
</evidence>
<dbReference type="AlphaFoldDB" id="A0A0E9LXS8"/>
<proteinExistence type="predicted"/>
<dbReference type="Gene3D" id="3.40.50.1220">
    <property type="entry name" value="TPP-binding domain"/>
    <property type="match status" value="1"/>
</dbReference>
<name>A0A0E9LXS8_9BACT</name>
<accession>A0A0E9LXS8</accession>
<keyword evidence="2" id="KW-1185">Reference proteome</keyword>
<protein>
    <submittedName>
        <fullName evidence="1">USG protein</fullName>
    </submittedName>
</protein>